<evidence type="ECO:0000256" key="3">
    <source>
        <dbReference type="ARBA" id="ARBA00010600"/>
    </source>
</evidence>
<dbReference type="EnsemblMetazoa" id="HelroT76765">
    <property type="protein sequence ID" value="HelroP76765"/>
    <property type="gene ID" value="HelroG76765"/>
</dbReference>
<feature type="transmembrane region" description="Helical" evidence="14">
    <location>
        <begin position="12"/>
        <end position="29"/>
    </location>
</feature>
<evidence type="ECO:0000313" key="16">
    <source>
        <dbReference type="EnsemblMetazoa" id="HelroP76765"/>
    </source>
</evidence>
<dbReference type="GO" id="GO:0006488">
    <property type="term" value="P:dolichol-linked oligosaccharide biosynthetic process"/>
    <property type="evidence" value="ECO:0007669"/>
    <property type="project" value="UniProtKB-UniRule"/>
</dbReference>
<evidence type="ECO:0000256" key="11">
    <source>
        <dbReference type="ARBA" id="ARBA00023136"/>
    </source>
</evidence>
<evidence type="ECO:0000256" key="1">
    <source>
        <dbReference type="ARBA" id="ARBA00004477"/>
    </source>
</evidence>
<organism evidence="16 17">
    <name type="scientific">Helobdella robusta</name>
    <name type="common">Californian leech</name>
    <dbReference type="NCBI Taxonomy" id="6412"/>
    <lineage>
        <taxon>Eukaryota</taxon>
        <taxon>Metazoa</taxon>
        <taxon>Spiralia</taxon>
        <taxon>Lophotrochozoa</taxon>
        <taxon>Annelida</taxon>
        <taxon>Clitellata</taxon>
        <taxon>Hirudinea</taxon>
        <taxon>Rhynchobdellida</taxon>
        <taxon>Glossiphoniidae</taxon>
        <taxon>Helobdella</taxon>
    </lineage>
</organism>
<dbReference type="GO" id="GO:0106073">
    <property type="term" value="F:dolichyl pyrophosphate Glc2Man9GlcNAc2 alpha-1,2-glucosyltransferase activity"/>
    <property type="evidence" value="ECO:0000318"/>
    <property type="project" value="GO_Central"/>
</dbReference>
<dbReference type="CTD" id="20215339"/>
<comment type="similarity">
    <text evidence="3 14">Belongs to the ALG10 glucosyltransferase family.</text>
</comment>
<dbReference type="InParanoid" id="T1G2P1"/>
<keyword evidence="17" id="KW-1185">Reference proteome</keyword>
<feature type="transmembrane region" description="Helical" evidence="14">
    <location>
        <begin position="187"/>
        <end position="204"/>
    </location>
</feature>
<feature type="transmembrane region" description="Helical" evidence="14">
    <location>
        <begin position="125"/>
        <end position="147"/>
    </location>
</feature>
<dbReference type="GO" id="GO:0005789">
    <property type="term" value="C:endoplasmic reticulum membrane"/>
    <property type="evidence" value="ECO:0007669"/>
    <property type="project" value="UniProtKB-SubCell"/>
</dbReference>
<dbReference type="InterPro" id="IPR016900">
    <property type="entry name" value="Alg10"/>
</dbReference>
<comment type="catalytic activity">
    <reaction evidence="13">
        <text>an alpha-D-Glc-(1-&gt;3)-alpha-D-Glc-(1-&gt;3)-alpha-D-Man-(1-&gt;2)-alpha-D-Man-(1-&gt;2)-alpha-D-Man-(1-&gt;3)-[alpha-D-Man-(1-&gt;2)-alpha-D-Man-(1-&gt;3)-[alpha-D-Man-(1-&gt;2)-alpha-D-Man-(1-&gt;6)]-alpha-D-Man-(1-&gt;6)]-beta-D-Man-(1-&gt;4)-beta-D-GlcNAc-(1-&gt;4)-alpha-D-GlcNAc-diphospho-di-trans,poly-cis-dolichol + a di-trans,poly-cis-dolichyl beta-D-glucosyl phosphate = a alpha-D-Glc-(1-&gt;2)-alpha-D-Glc-(1-&gt;3)-alpha-D-Glc-(1-&gt;3)-alpha-D-Man-(1-&gt;2)-alpha-D-Man-(1-&gt;2)-alpha-D-Man-(1-&gt;3)-[alpha-D-Man-(1-&gt;2)-alpha-D-Man-(1-&gt;3)-[alpha-D-Man-(1-&gt;2)-alpha-D-Man-(1-&gt;6)]-alpha-D-Man-(1-&gt;6)]-beta-D-Man-(1-&gt;4)-beta-D-GlcNAc-(1-&gt;4)-alpha-D-GlcNAc-diphospho-di-trans,poly-cis-dolichol + a di-trans,poly-cis-dolichyl phosphate + H(+)</text>
        <dbReference type="Rhea" id="RHEA:29543"/>
        <dbReference type="Rhea" id="RHEA-COMP:19498"/>
        <dbReference type="Rhea" id="RHEA-COMP:19502"/>
        <dbReference type="Rhea" id="RHEA-COMP:19512"/>
        <dbReference type="Rhea" id="RHEA-COMP:19522"/>
        <dbReference type="ChEBI" id="CHEBI:15378"/>
        <dbReference type="ChEBI" id="CHEBI:57525"/>
        <dbReference type="ChEBI" id="CHEBI:57683"/>
        <dbReference type="ChEBI" id="CHEBI:132522"/>
        <dbReference type="ChEBI" id="CHEBI:132523"/>
        <dbReference type="EC" id="2.4.1.256"/>
    </reaction>
    <physiologicalReaction direction="left-to-right" evidence="13">
        <dbReference type="Rhea" id="RHEA:29544"/>
    </physiologicalReaction>
</comment>
<evidence type="ECO:0000256" key="10">
    <source>
        <dbReference type="ARBA" id="ARBA00022989"/>
    </source>
</evidence>
<dbReference type="GeneID" id="20215339"/>
<evidence type="ECO:0000256" key="14">
    <source>
        <dbReference type="PIRNR" id="PIRNR028810"/>
    </source>
</evidence>
<dbReference type="PANTHER" id="PTHR12989:SF10">
    <property type="entry name" value="DOL-P-GLC:GLC(2)MAN(9)GLCNAC(2)-PP-DOL ALPHA-1,2-GLUCOSYLTRANSFERASE-RELATED"/>
    <property type="match status" value="1"/>
</dbReference>
<accession>T1G2P1</accession>
<sequence>MDYFSVDLFYNFVFAFLASVCRVIALIIYENQSEPYMDEIFHVSQARQYCNGNFSHWDPMITTLPGLYLASIGSLKPIDVLFDVKTCGNLYWLRCINLIFCLATLYIISIIVVKLQKQNEIISSWHTSLLALNITTFPVLFFFNFLYYTDAGSTFFVLLSYYFHLSNVHSLAACMGAVSIIFRQTNVVWVVFLFWLTLIPVLNGQRRVIGRNLNGSKYELEFTSDPVSNIKLILKNIIHTNMKFMLALVEDFVDHLFPYCIVIIAFLIFLWFNNGIVVGAKLDHEASFHCSQLLYFFAFSFFFFLPLISVSNTLSDFLKHIKKRTTFIVASVIAITTIIHYTTMSHKYLLADNRHYIFYIWKNVFQKHWCIRYLLAPVYLFAMYSLWRLFKSINVLWKFGFICCLAAALVPASLIELRYFIIPFLFLRLNVPYSQSYFKILVEFMFYNVINACTLTIFVKKTFKWPDSDEIQRFMF</sequence>
<dbReference type="OMA" id="VWDSKIT"/>
<reference evidence="16" key="3">
    <citation type="submission" date="2015-06" db="UniProtKB">
        <authorList>
            <consortium name="EnsemblMetazoa"/>
        </authorList>
    </citation>
    <scope>IDENTIFICATION</scope>
</reference>
<protein>
    <recommendedName>
        <fullName evidence="5 14">Dol-P-Glc:Glc(2)Man(9)GlcNAc(2)-PP-Dol alpha-1,2-glucosyltransferase</fullName>
        <ecNumber evidence="4 14">2.4.1.256</ecNumber>
    </recommendedName>
</protein>
<keyword evidence="7" id="KW-0808">Transferase</keyword>
<dbReference type="RefSeq" id="XP_009014810.1">
    <property type="nucleotide sequence ID" value="XM_009016562.1"/>
</dbReference>
<keyword evidence="11 14" id="KW-0472">Membrane</keyword>
<evidence type="ECO:0000256" key="12">
    <source>
        <dbReference type="ARBA" id="ARBA00044727"/>
    </source>
</evidence>
<dbReference type="AlphaFoldDB" id="T1G2P1"/>
<evidence type="ECO:0000256" key="9">
    <source>
        <dbReference type="ARBA" id="ARBA00022824"/>
    </source>
</evidence>
<gene>
    <name evidence="16" type="primary">20215339</name>
    <name evidence="15" type="ORF">HELRODRAFT_76765</name>
</gene>
<keyword evidence="6 14" id="KW-0328">Glycosyltransferase</keyword>
<dbReference type="Proteomes" id="UP000015101">
    <property type="component" value="Unassembled WGS sequence"/>
</dbReference>
<dbReference type="KEGG" id="hro:HELRODRAFT_76765"/>
<comment type="subcellular location">
    <subcellularLocation>
        <location evidence="1">Endoplasmic reticulum membrane</location>
        <topology evidence="1">Multi-pass membrane protein</topology>
    </subcellularLocation>
</comment>
<reference evidence="17" key="1">
    <citation type="submission" date="2012-12" db="EMBL/GenBank/DDBJ databases">
        <authorList>
            <person name="Hellsten U."/>
            <person name="Grimwood J."/>
            <person name="Chapman J.A."/>
            <person name="Shapiro H."/>
            <person name="Aerts A."/>
            <person name="Otillar R.P."/>
            <person name="Terry A.Y."/>
            <person name="Boore J.L."/>
            <person name="Simakov O."/>
            <person name="Marletaz F."/>
            <person name="Cho S.-J."/>
            <person name="Edsinger-Gonzales E."/>
            <person name="Havlak P."/>
            <person name="Kuo D.-H."/>
            <person name="Larsson T."/>
            <person name="Lv J."/>
            <person name="Arendt D."/>
            <person name="Savage R."/>
            <person name="Osoegawa K."/>
            <person name="de Jong P."/>
            <person name="Lindberg D.R."/>
            <person name="Seaver E.C."/>
            <person name="Weisblat D.A."/>
            <person name="Putnam N.H."/>
            <person name="Grigoriev I.V."/>
            <person name="Rokhsar D.S."/>
        </authorList>
    </citation>
    <scope>NUCLEOTIDE SEQUENCE</scope>
</reference>
<evidence type="ECO:0000256" key="4">
    <source>
        <dbReference type="ARBA" id="ARBA00011967"/>
    </source>
</evidence>
<dbReference type="FunCoup" id="T1G2P1">
    <property type="interactions" value="1600"/>
</dbReference>
<proteinExistence type="inferred from homology"/>
<feature type="transmembrane region" description="Helical" evidence="14">
    <location>
        <begin position="326"/>
        <end position="349"/>
    </location>
</feature>
<evidence type="ECO:0000313" key="17">
    <source>
        <dbReference type="Proteomes" id="UP000015101"/>
    </source>
</evidence>
<dbReference type="STRING" id="6412.T1G2P1"/>
<dbReference type="OrthoDB" id="4769at2759"/>
<reference evidence="15 17" key="2">
    <citation type="journal article" date="2013" name="Nature">
        <title>Insights into bilaterian evolution from three spiralian genomes.</title>
        <authorList>
            <person name="Simakov O."/>
            <person name="Marletaz F."/>
            <person name="Cho S.J."/>
            <person name="Edsinger-Gonzales E."/>
            <person name="Havlak P."/>
            <person name="Hellsten U."/>
            <person name="Kuo D.H."/>
            <person name="Larsson T."/>
            <person name="Lv J."/>
            <person name="Arendt D."/>
            <person name="Savage R."/>
            <person name="Osoegawa K."/>
            <person name="de Jong P."/>
            <person name="Grimwood J."/>
            <person name="Chapman J.A."/>
            <person name="Shapiro H."/>
            <person name="Aerts A."/>
            <person name="Otillar R.P."/>
            <person name="Terry A.Y."/>
            <person name="Boore J.L."/>
            <person name="Grigoriev I.V."/>
            <person name="Lindberg D.R."/>
            <person name="Seaver E.C."/>
            <person name="Weisblat D.A."/>
            <person name="Putnam N.H."/>
            <person name="Rokhsar D.S."/>
        </authorList>
    </citation>
    <scope>NUCLEOTIDE SEQUENCE</scope>
</reference>
<dbReference type="EC" id="2.4.1.256" evidence="4 14"/>
<evidence type="ECO:0000313" key="15">
    <source>
        <dbReference type="EMBL" id="ESO07432.1"/>
    </source>
</evidence>
<dbReference type="PANTHER" id="PTHR12989">
    <property type="entry name" value="ALPHA-1,2-GLUCOSYLTRANSFERASE ALG10"/>
    <property type="match status" value="1"/>
</dbReference>
<keyword evidence="8 14" id="KW-0812">Transmembrane</keyword>
<feature type="transmembrane region" description="Helical" evidence="14">
    <location>
        <begin position="399"/>
        <end position="420"/>
    </location>
</feature>
<dbReference type="EMBL" id="AMQM01003675">
    <property type="status" value="NOT_ANNOTATED_CDS"/>
    <property type="molecule type" value="Genomic_DNA"/>
</dbReference>
<evidence type="ECO:0000256" key="2">
    <source>
        <dbReference type="ARBA" id="ARBA00004922"/>
    </source>
</evidence>
<keyword evidence="10 14" id="KW-1133">Transmembrane helix</keyword>
<comment type="caution">
    <text evidence="14">Lacks conserved residue(s) required for the propagation of feature annotation.</text>
</comment>
<evidence type="ECO:0000256" key="6">
    <source>
        <dbReference type="ARBA" id="ARBA00022676"/>
    </source>
</evidence>
<dbReference type="HOGENOM" id="CLU_017053_1_0_1"/>
<feature type="transmembrane region" description="Helical" evidence="14">
    <location>
        <begin position="440"/>
        <end position="459"/>
    </location>
</feature>
<feature type="transmembrane region" description="Helical" evidence="14">
    <location>
        <begin position="252"/>
        <end position="272"/>
    </location>
</feature>
<evidence type="ECO:0000256" key="13">
    <source>
        <dbReference type="ARBA" id="ARBA00048064"/>
    </source>
</evidence>
<comment type="function">
    <text evidence="12">Dol-P-Glc:Glc(2)Man(9)GlcNAc(2)-PP-Dol alpha-1,2-glucosyltransferase that operates in the biosynthetic pathway of dolichol-linked oligosaccharides, the glycan precursors employed in protein asparagine (N)-glycosylation. The assembly of dolichol-linked oligosaccharides begins on the cytosolic side of the endoplasmic reticulum membrane and finishes in its lumen. The sequential addition of sugars to dolichol pyrophosphate produces dolichol-linked oligosaccharides containing fourteen sugars, including two GlcNAcs, nine mannoses and three glucoses. Once assembled, the oligosaccharide is transferred from the lipid to nascent proteins by oligosaccharyltransferases. In the lumen of the endoplasmic reticulum, adds the third and last glucose residue from dolichyl phosphate glucose (Dol-P-Glc) onto the lipid-linked oligosaccharide intermediate Glc(2)Man(9)GlcNAc(2)-PP-Dol to produce Glc(3)Man(9)GlcNAc(2)-PP-Dol.</text>
</comment>
<dbReference type="EMBL" id="KB096222">
    <property type="protein sequence ID" value="ESO07432.1"/>
    <property type="molecule type" value="Genomic_DNA"/>
</dbReference>
<feature type="transmembrane region" description="Helical" evidence="14">
    <location>
        <begin position="292"/>
        <end position="314"/>
    </location>
</feature>
<name>T1G2P1_HELRO</name>
<dbReference type="GO" id="GO:0005783">
    <property type="term" value="C:endoplasmic reticulum"/>
    <property type="evidence" value="ECO:0000318"/>
    <property type="project" value="GO_Central"/>
</dbReference>
<dbReference type="Pfam" id="PF04922">
    <property type="entry name" value="DIE2_ALG10"/>
    <property type="match status" value="1"/>
</dbReference>
<evidence type="ECO:0000256" key="5">
    <source>
        <dbReference type="ARBA" id="ARBA00018512"/>
    </source>
</evidence>
<keyword evidence="9" id="KW-0256">Endoplasmic reticulum</keyword>
<dbReference type="GO" id="GO:0006487">
    <property type="term" value="P:protein N-linked glycosylation"/>
    <property type="evidence" value="ECO:0000318"/>
    <property type="project" value="GO_Central"/>
</dbReference>
<dbReference type="PIRSF" id="PIRSF028810">
    <property type="entry name" value="Alpha1_2_glucosyltferase_Alg10"/>
    <property type="match status" value="1"/>
</dbReference>
<feature type="transmembrane region" description="Helical" evidence="14">
    <location>
        <begin position="369"/>
        <end position="387"/>
    </location>
</feature>
<comment type="pathway">
    <text evidence="2">Protein modification; protein glycosylation.</text>
</comment>
<dbReference type="eggNOG" id="KOG2642">
    <property type="taxonomic scope" value="Eukaryota"/>
</dbReference>
<evidence type="ECO:0000256" key="8">
    <source>
        <dbReference type="ARBA" id="ARBA00022692"/>
    </source>
</evidence>
<evidence type="ECO:0000256" key="7">
    <source>
        <dbReference type="ARBA" id="ARBA00022679"/>
    </source>
</evidence>
<feature type="transmembrane region" description="Helical" evidence="14">
    <location>
        <begin position="91"/>
        <end position="113"/>
    </location>
</feature>